<dbReference type="Proteomes" id="UP000317839">
    <property type="component" value="Unassembled WGS sequence"/>
</dbReference>
<reference evidence="8 9" key="1">
    <citation type="submission" date="2019-06" db="EMBL/GenBank/DDBJ databases">
        <title>Draft genome of Aliikangiella marina GYP-15.</title>
        <authorList>
            <person name="Wang G."/>
        </authorList>
    </citation>
    <scope>NUCLEOTIDE SEQUENCE [LARGE SCALE GENOMIC DNA]</scope>
    <source>
        <strain evidence="8 9">GYP-15</strain>
    </source>
</reference>
<dbReference type="AlphaFoldDB" id="A0A545T6F8"/>
<dbReference type="RefSeq" id="WP_142942876.1">
    <property type="nucleotide sequence ID" value="NZ_VIKR01000004.1"/>
</dbReference>
<evidence type="ECO:0000256" key="1">
    <source>
        <dbReference type="ARBA" id="ARBA00001947"/>
    </source>
</evidence>
<evidence type="ECO:0000256" key="6">
    <source>
        <dbReference type="SAM" id="MobiDB-lite"/>
    </source>
</evidence>
<dbReference type="GO" id="GO:0008270">
    <property type="term" value="F:zinc ion binding"/>
    <property type="evidence" value="ECO:0007669"/>
    <property type="project" value="InterPro"/>
</dbReference>
<name>A0A545T6F8_9GAMM</name>
<dbReference type="GO" id="GO:0004181">
    <property type="term" value="F:metallocarboxypeptidase activity"/>
    <property type="evidence" value="ECO:0007669"/>
    <property type="project" value="InterPro"/>
</dbReference>
<dbReference type="OrthoDB" id="9811296at2"/>
<dbReference type="SUPFAM" id="SSF53187">
    <property type="entry name" value="Zn-dependent exopeptidases"/>
    <property type="match status" value="1"/>
</dbReference>
<keyword evidence="4" id="KW-0862">Zinc</keyword>
<evidence type="ECO:0000256" key="5">
    <source>
        <dbReference type="PROSITE-ProRule" id="PRU01379"/>
    </source>
</evidence>
<gene>
    <name evidence="8" type="ORF">FLL45_14935</name>
</gene>
<dbReference type="SMART" id="SM00631">
    <property type="entry name" value="Zn_pept"/>
    <property type="match status" value="1"/>
</dbReference>
<feature type="region of interest" description="Disordered" evidence="6">
    <location>
        <begin position="291"/>
        <end position="315"/>
    </location>
</feature>
<organism evidence="8 9">
    <name type="scientific">Aliikangiella marina</name>
    <dbReference type="NCBI Taxonomy" id="1712262"/>
    <lineage>
        <taxon>Bacteria</taxon>
        <taxon>Pseudomonadati</taxon>
        <taxon>Pseudomonadota</taxon>
        <taxon>Gammaproteobacteria</taxon>
        <taxon>Oceanospirillales</taxon>
        <taxon>Pleioneaceae</taxon>
        <taxon>Aliikangiella</taxon>
    </lineage>
</organism>
<comment type="caution">
    <text evidence="8">The sequence shown here is derived from an EMBL/GenBank/DDBJ whole genome shotgun (WGS) entry which is preliminary data.</text>
</comment>
<evidence type="ECO:0000313" key="8">
    <source>
        <dbReference type="EMBL" id="TQV72765.1"/>
    </source>
</evidence>
<dbReference type="PROSITE" id="PS00133">
    <property type="entry name" value="CARBOXYPEPT_ZN_2"/>
    <property type="match status" value="1"/>
</dbReference>
<dbReference type="EMBL" id="VIKR01000004">
    <property type="protein sequence ID" value="TQV72765.1"/>
    <property type="molecule type" value="Genomic_DNA"/>
</dbReference>
<protein>
    <recommendedName>
        <fullName evidence="7">Peptidase M14 domain-containing protein</fullName>
    </recommendedName>
</protein>
<dbReference type="GO" id="GO:0005615">
    <property type="term" value="C:extracellular space"/>
    <property type="evidence" value="ECO:0007669"/>
    <property type="project" value="TreeGrafter"/>
</dbReference>
<evidence type="ECO:0000256" key="4">
    <source>
        <dbReference type="ARBA" id="ARBA00022833"/>
    </source>
</evidence>
<proteinExistence type="inferred from homology"/>
<sequence>MNRLTIIIASVVVVGIFSSKPVLAHSDPKSDILREIQIEQETTNIYRAYYPDKNTARKAAITFHSQIHEANHEQGYLILELSDEEIEQLKNFGFKIKPAPDFIHQRNIRLQSIRERIERDAGSPGALIEPLTIPGYACYETVEETLAEADAMVASNPNIAEFVDVGNSWRKNQGLGGFDIKVLKLTNKANTGPKPILFINSAIHAREYTTAPLNLAFAKWLFDGYQTNADATWILDHHEVHLMLQTNPDGRKQAETGISWRKNTNQNYCSPTSNSRGADLNRNFSFSWNSTGGSGSSGNQCNSTYRGPSAGSEPETQAIESYVRSIFPDRRGPNVNDAAPLDTSGIHIDIHSFSELVLWPWGNTNNPAPNGSALATLGRKFAFYNDYFPQQSVGLYPTDGTSDNVSYGELGVAAYTFELGTSFFQSCSVYQNSILPDNLPALIYAAKVVRTPYITPGGPDITGLTLSGAASSSGVPAGTLVNLSASSSDLGFNNQNGTEATQNIVAAEYYIDIPPWQAGAIANGLNAGDGSFNQKTETLTGSIDTSQLTNGRYTVFVRAQDASGTWGAVSAVFLVISDEPPPPSSCPVGSVNFNSLALTSYSNQNNTNDTAVGDNGDSVTLTGNTWVRSTQAFNITPNTVIDFNFASSSQGEIHAIGFDENDTLNDAPRHFQFWGTQNWTSTGKIDLSPKYSGNGASQSYSIPIGQSYTGNMFLVLTNDKDSGTLNNTSQFSCVNIYETTPSTCEVEESFESGLGGWTTSGSCSTGTFTTGSPDQVNNGGVLTQLSGAQSGAAALFTQPNSGGAGSDDVDGGECIATSPVYNVSANSTGSIFYFHGQRDAGDDPNDGFNLEVSINGGSYQSLVSIGDETSNAAWTQQTFNASANDTIQLRVRAADGAGPGDLVEAGIDNLKICAD</sequence>
<dbReference type="PANTHER" id="PTHR11705:SF119">
    <property type="entry name" value="OS02G0119300 PROTEIN"/>
    <property type="match status" value="1"/>
</dbReference>
<feature type="active site" description="Proton donor/acceptor" evidence="5">
    <location>
        <position position="418"/>
    </location>
</feature>
<keyword evidence="3" id="KW-0479">Metal-binding</keyword>
<feature type="compositionally biased region" description="Low complexity" evidence="6">
    <location>
        <begin position="291"/>
        <end position="303"/>
    </location>
</feature>
<dbReference type="PANTHER" id="PTHR11705">
    <property type="entry name" value="PROTEASE FAMILY M14 CARBOXYPEPTIDASE A,B"/>
    <property type="match status" value="1"/>
</dbReference>
<keyword evidence="9" id="KW-1185">Reference proteome</keyword>
<dbReference type="InterPro" id="IPR000834">
    <property type="entry name" value="Peptidase_M14"/>
</dbReference>
<evidence type="ECO:0000313" key="9">
    <source>
        <dbReference type="Proteomes" id="UP000317839"/>
    </source>
</evidence>
<evidence type="ECO:0000259" key="7">
    <source>
        <dbReference type="PROSITE" id="PS52035"/>
    </source>
</evidence>
<feature type="domain" description="Peptidase M14" evidence="7">
    <location>
        <begin position="135"/>
        <end position="448"/>
    </location>
</feature>
<accession>A0A545T6F8</accession>
<comment type="cofactor">
    <cofactor evidence="1">
        <name>Zn(2+)</name>
        <dbReference type="ChEBI" id="CHEBI:29105"/>
    </cofactor>
</comment>
<evidence type="ECO:0000256" key="3">
    <source>
        <dbReference type="ARBA" id="ARBA00022723"/>
    </source>
</evidence>
<comment type="similarity">
    <text evidence="2 5">Belongs to the peptidase M14 family.</text>
</comment>
<evidence type="ECO:0000256" key="2">
    <source>
        <dbReference type="ARBA" id="ARBA00005988"/>
    </source>
</evidence>
<dbReference type="GO" id="GO:0006508">
    <property type="term" value="P:proteolysis"/>
    <property type="evidence" value="ECO:0007669"/>
    <property type="project" value="InterPro"/>
</dbReference>
<dbReference type="InterPro" id="IPR057247">
    <property type="entry name" value="CARBOXYPEPT_ZN_2"/>
</dbReference>
<dbReference type="Pfam" id="PF00246">
    <property type="entry name" value="Peptidase_M14"/>
    <property type="match status" value="1"/>
</dbReference>
<dbReference type="PROSITE" id="PS52035">
    <property type="entry name" value="PEPTIDASE_M14"/>
    <property type="match status" value="1"/>
</dbReference>
<dbReference type="Gene3D" id="3.40.630.10">
    <property type="entry name" value="Zn peptidases"/>
    <property type="match status" value="1"/>
</dbReference>
<dbReference type="CDD" id="cd06226">
    <property type="entry name" value="M14_CPT_like"/>
    <property type="match status" value="1"/>
</dbReference>
<dbReference type="Gene3D" id="2.60.120.260">
    <property type="entry name" value="Galactose-binding domain-like"/>
    <property type="match status" value="1"/>
</dbReference>